<gene>
    <name evidence="1" type="ORF">ACFS7Z_27100</name>
</gene>
<organism evidence="1 2">
    <name type="scientific">Pontibacter toksunensis</name>
    <dbReference type="NCBI Taxonomy" id="1332631"/>
    <lineage>
        <taxon>Bacteria</taxon>
        <taxon>Pseudomonadati</taxon>
        <taxon>Bacteroidota</taxon>
        <taxon>Cytophagia</taxon>
        <taxon>Cytophagales</taxon>
        <taxon>Hymenobacteraceae</taxon>
        <taxon>Pontibacter</taxon>
    </lineage>
</organism>
<accession>A0ABW6C1V6</accession>
<evidence type="ECO:0000313" key="2">
    <source>
        <dbReference type="Proteomes" id="UP001597641"/>
    </source>
</evidence>
<dbReference type="InterPro" id="IPR029058">
    <property type="entry name" value="AB_hydrolase_fold"/>
</dbReference>
<dbReference type="SUPFAM" id="SSF53474">
    <property type="entry name" value="alpha/beta-Hydrolases"/>
    <property type="match status" value="1"/>
</dbReference>
<keyword evidence="2" id="KW-1185">Reference proteome</keyword>
<dbReference type="Proteomes" id="UP001597641">
    <property type="component" value="Unassembled WGS sequence"/>
</dbReference>
<protein>
    <recommendedName>
        <fullName evidence="3">Prolyl oligopeptidase family protein</fullName>
    </recommendedName>
</protein>
<evidence type="ECO:0000313" key="1">
    <source>
        <dbReference type="EMBL" id="MFD3004049.1"/>
    </source>
</evidence>
<dbReference type="EMBL" id="JBHUOX010000085">
    <property type="protein sequence ID" value="MFD3004049.1"/>
    <property type="molecule type" value="Genomic_DNA"/>
</dbReference>
<feature type="non-terminal residue" evidence="1">
    <location>
        <position position="385"/>
    </location>
</feature>
<evidence type="ECO:0008006" key="3">
    <source>
        <dbReference type="Google" id="ProtNLM"/>
    </source>
</evidence>
<reference evidence="2" key="1">
    <citation type="journal article" date="2019" name="Int. J. Syst. Evol. Microbiol.">
        <title>The Global Catalogue of Microorganisms (GCM) 10K type strain sequencing project: providing services to taxonomists for standard genome sequencing and annotation.</title>
        <authorList>
            <consortium name="The Broad Institute Genomics Platform"/>
            <consortium name="The Broad Institute Genome Sequencing Center for Infectious Disease"/>
            <person name="Wu L."/>
            <person name="Ma J."/>
        </authorList>
    </citation>
    <scope>NUCLEOTIDE SEQUENCE [LARGE SCALE GENOMIC DNA]</scope>
    <source>
        <strain evidence="2">KCTC 23984</strain>
    </source>
</reference>
<sequence>MKNLTKHFHIGTKVVNAIKLAYLQKKLSRVLALRGVAAGLTCLLFLLAQCQPLFEEDPQPRSNTNAAVSLQAVTNMEGAVAQVECTTETLSSGEIIQICIPAHWNGELLLYARGYTPAFEPLHIASEVSVYAPLFTSFGYAFATTSYSQNGLAVQTGIQDMINLRNLFIQRYGEPEEIYLAGASEGGLVTTLALERYPELWSGGLSLCGPCGDFQRQINYYGNFRVLFDYFFPGVLPGDVLDVPDEMILNWETVYVPAILQAVSQNPEATMKLLHIAQAPYDPSDPNSIVQTVLGVLRYNLFIRDAIIKLGGQPFDNRDYIYSGTGSATEDRQLNLAVQRVSADKEATKNIKKYYETKGILKKPLVKSHTTSDPISLFWNMTSYQ</sequence>
<proteinExistence type="predicted"/>
<comment type="caution">
    <text evidence="1">The sequence shown here is derived from an EMBL/GenBank/DDBJ whole genome shotgun (WGS) entry which is preliminary data.</text>
</comment>
<dbReference type="RefSeq" id="WP_377492619.1">
    <property type="nucleotide sequence ID" value="NZ_JBHUOX010000085.1"/>
</dbReference>
<name>A0ABW6C1V6_9BACT</name>
<dbReference type="Gene3D" id="3.40.50.1820">
    <property type="entry name" value="alpha/beta hydrolase"/>
    <property type="match status" value="1"/>
</dbReference>